<gene>
    <name evidence="9" type="ORF">EZS28_012821</name>
</gene>
<keyword evidence="5" id="KW-0256">Endoplasmic reticulum</keyword>
<keyword evidence="7" id="KW-0472">Membrane</keyword>
<feature type="region of interest" description="Disordered" evidence="8">
    <location>
        <begin position="50"/>
        <end position="81"/>
    </location>
</feature>
<dbReference type="PANTHER" id="PTHR12154">
    <property type="entry name" value="GLYCOSYL TRANSFERASE-RELATED"/>
    <property type="match status" value="1"/>
</dbReference>
<proteinExistence type="inferred from homology"/>
<dbReference type="InterPro" id="IPR013969">
    <property type="entry name" value="Oligosacch_biosynth_Alg14"/>
</dbReference>
<keyword evidence="4" id="KW-0812">Transmembrane</keyword>
<comment type="caution">
    <text evidence="9">The sequence shown here is derived from an EMBL/GenBank/DDBJ whole genome shotgun (WGS) entry which is preliminary data.</text>
</comment>
<accession>A0A5J4WBB0</accession>
<dbReference type="PANTHER" id="PTHR12154:SF4">
    <property type="entry name" value="UDP-N-ACETYLGLUCOSAMINE TRANSFERASE SUBUNIT ALG14 HOMOLOG"/>
    <property type="match status" value="1"/>
</dbReference>
<keyword evidence="6" id="KW-1133">Transmembrane helix</keyword>
<evidence type="ECO:0000256" key="6">
    <source>
        <dbReference type="ARBA" id="ARBA00022989"/>
    </source>
</evidence>
<evidence type="ECO:0000256" key="8">
    <source>
        <dbReference type="SAM" id="MobiDB-lite"/>
    </source>
</evidence>
<keyword evidence="9" id="KW-0808">Transferase</keyword>
<comment type="similarity">
    <text evidence="2">Belongs to the ALG14 family.</text>
</comment>
<dbReference type="GO" id="GO:0043541">
    <property type="term" value="C:UDP-N-acetylglucosamine transferase complex"/>
    <property type="evidence" value="ECO:0007669"/>
    <property type="project" value="TreeGrafter"/>
</dbReference>
<dbReference type="Proteomes" id="UP000324800">
    <property type="component" value="Unassembled WGS sequence"/>
</dbReference>
<dbReference type="AlphaFoldDB" id="A0A5J4WBB0"/>
<comment type="subcellular location">
    <subcellularLocation>
        <location evidence="1">Endoplasmic reticulum membrane</location>
        <topology evidence="1">Single-pass membrane protein</topology>
    </subcellularLocation>
</comment>
<name>A0A5J4WBB0_9EUKA</name>
<reference evidence="9 10" key="1">
    <citation type="submission" date="2019-03" db="EMBL/GenBank/DDBJ databases">
        <title>Single cell metagenomics reveals metabolic interactions within the superorganism composed of flagellate Streblomastix strix and complex community of Bacteroidetes bacteria on its surface.</title>
        <authorList>
            <person name="Treitli S.C."/>
            <person name="Kolisko M."/>
            <person name="Husnik F."/>
            <person name="Keeling P."/>
            <person name="Hampl V."/>
        </authorList>
    </citation>
    <scope>NUCLEOTIDE SEQUENCE [LARGE SCALE GENOMIC DNA]</scope>
    <source>
        <strain evidence="9">ST1C</strain>
    </source>
</reference>
<sequence>MIEKKAIRLAAQENTPGTQGQSTGILDTTKKKNMSSRLASTQAVKFSLFTPPPANYQSGTQTTRAKSAANTHRKIQENDDQTDEKTPIIALLTIRLLVVLPWRRLLKRERSKKQQYGTKRQRKTIIVLGSGGHTSEMLALLAGVDLSVFIPRTYVVGNTDKISGIKADVFEQTNEEKGKKKYSVKNIPRSREVLQSALNSIWPTLKSIIYSINLVFRERPEVILCNGPGTCFPICVAGFLLKFFWNRHLRIVFVESYCRVTSLSTTGKLLYYLPIADGFVVHWPQLKAKYTRTETLGAII</sequence>
<evidence type="ECO:0000256" key="4">
    <source>
        <dbReference type="ARBA" id="ARBA00022692"/>
    </source>
</evidence>
<dbReference type="GO" id="GO:0004577">
    <property type="term" value="F:N-acetylglucosaminyldiphosphodolichol N-acetylglucosaminyltransferase activity"/>
    <property type="evidence" value="ECO:0007669"/>
    <property type="project" value="TreeGrafter"/>
</dbReference>
<evidence type="ECO:0000256" key="2">
    <source>
        <dbReference type="ARBA" id="ARBA00009731"/>
    </source>
</evidence>
<dbReference type="Pfam" id="PF08660">
    <property type="entry name" value="Alg14"/>
    <property type="match status" value="1"/>
</dbReference>
<evidence type="ECO:0000313" key="10">
    <source>
        <dbReference type="Proteomes" id="UP000324800"/>
    </source>
</evidence>
<evidence type="ECO:0000313" key="9">
    <source>
        <dbReference type="EMBL" id="KAA6391649.1"/>
    </source>
</evidence>
<dbReference type="GO" id="GO:0006488">
    <property type="term" value="P:dolichol-linked oligosaccharide biosynthetic process"/>
    <property type="evidence" value="ECO:0007669"/>
    <property type="project" value="InterPro"/>
</dbReference>
<evidence type="ECO:0000256" key="7">
    <source>
        <dbReference type="ARBA" id="ARBA00023136"/>
    </source>
</evidence>
<dbReference type="Gene3D" id="3.40.50.2000">
    <property type="entry name" value="Glycogen Phosphorylase B"/>
    <property type="match status" value="1"/>
</dbReference>
<organism evidence="9 10">
    <name type="scientific">Streblomastix strix</name>
    <dbReference type="NCBI Taxonomy" id="222440"/>
    <lineage>
        <taxon>Eukaryota</taxon>
        <taxon>Metamonada</taxon>
        <taxon>Preaxostyla</taxon>
        <taxon>Oxymonadida</taxon>
        <taxon>Streblomastigidae</taxon>
        <taxon>Streblomastix</taxon>
    </lineage>
</organism>
<evidence type="ECO:0000256" key="3">
    <source>
        <dbReference type="ARBA" id="ARBA00017467"/>
    </source>
</evidence>
<evidence type="ECO:0000256" key="1">
    <source>
        <dbReference type="ARBA" id="ARBA00004389"/>
    </source>
</evidence>
<protein>
    <recommendedName>
        <fullName evidence="3">UDP-N-acetylglucosamine transferase subunit ALG14</fullName>
    </recommendedName>
</protein>
<evidence type="ECO:0000256" key="5">
    <source>
        <dbReference type="ARBA" id="ARBA00022824"/>
    </source>
</evidence>
<dbReference type="EMBL" id="SNRW01002811">
    <property type="protein sequence ID" value="KAA6391649.1"/>
    <property type="molecule type" value="Genomic_DNA"/>
</dbReference>
<dbReference type="OrthoDB" id="17098at2759"/>
<feature type="compositionally biased region" description="Polar residues" evidence="8">
    <location>
        <begin position="55"/>
        <end position="70"/>
    </location>
</feature>